<dbReference type="Gene3D" id="1.10.287.100">
    <property type="match status" value="1"/>
</dbReference>
<dbReference type="Proteomes" id="UP000015620">
    <property type="component" value="Chromosome"/>
</dbReference>
<protein>
    <submittedName>
        <fullName evidence="1">Uncharacterized protein</fullName>
    </submittedName>
</protein>
<evidence type="ECO:0000313" key="1">
    <source>
        <dbReference type="EMBL" id="AGT42615.1"/>
    </source>
</evidence>
<accession>S5ZRH2</accession>
<sequence>MALGKAGSHYFEYAESAFKRAKLIPRSMVVGMILSGIRNKELGTFFKAMSMLGISADTIKTSYEEYKQWREKNKNFEEK</sequence>
<gene>
    <name evidence="1" type="ORF">TPE_0119</name>
</gene>
<keyword evidence="2" id="KW-1185">Reference proteome</keyword>
<reference evidence="1 2" key="1">
    <citation type="journal article" date="2013" name="PLoS ONE">
        <title>Genome-Wide Relatedness of Treponema pedis, from Gingiva and Necrotic Skin Lesions of Pigs, with the Human Oral Pathogen Treponema denticola.</title>
        <authorList>
            <person name="Svartstrom O."/>
            <person name="Mushtaq M."/>
            <person name="Pringle M."/>
            <person name="Segerman B."/>
        </authorList>
    </citation>
    <scope>NUCLEOTIDE SEQUENCE [LARGE SCALE GENOMIC DNA]</scope>
    <source>
        <strain evidence="1">T A4</strain>
    </source>
</reference>
<dbReference type="PATRIC" id="fig|1291379.3.peg.117"/>
<evidence type="ECO:0000313" key="2">
    <source>
        <dbReference type="Proteomes" id="UP000015620"/>
    </source>
</evidence>
<dbReference type="STRING" id="1291379.TPE_0119"/>
<name>S5ZRH2_9SPIR</name>
<dbReference type="KEGG" id="tped:TPE_0119"/>
<proteinExistence type="predicted"/>
<dbReference type="AlphaFoldDB" id="S5ZRH2"/>
<dbReference type="HOGENOM" id="CLU_2605010_0_0_12"/>
<dbReference type="GeneID" id="301088851"/>
<dbReference type="RefSeq" id="WP_020963915.1">
    <property type="nucleotide sequence ID" value="NC_022097.1"/>
</dbReference>
<dbReference type="EMBL" id="CP004120">
    <property type="protein sequence ID" value="AGT42615.1"/>
    <property type="molecule type" value="Genomic_DNA"/>
</dbReference>
<organism evidence="1 2">
    <name type="scientific">Treponema pedis str. T A4</name>
    <dbReference type="NCBI Taxonomy" id="1291379"/>
    <lineage>
        <taxon>Bacteria</taxon>
        <taxon>Pseudomonadati</taxon>
        <taxon>Spirochaetota</taxon>
        <taxon>Spirochaetia</taxon>
        <taxon>Spirochaetales</taxon>
        <taxon>Treponemataceae</taxon>
        <taxon>Treponema</taxon>
    </lineage>
</organism>